<reference evidence="1" key="1">
    <citation type="submission" date="2018-01" db="EMBL/GenBank/DDBJ databases">
        <title>An insight into the sialome of Amazonian anophelines.</title>
        <authorList>
            <person name="Ribeiro J.M."/>
            <person name="Scarpassa V."/>
            <person name="Calvo E."/>
        </authorList>
    </citation>
    <scope>NUCLEOTIDE SEQUENCE</scope>
    <source>
        <tissue evidence="1">Salivary glands</tissue>
    </source>
</reference>
<organism evidence="1">
    <name type="scientific">Anopheles marajoara</name>
    <dbReference type="NCBI Taxonomy" id="58244"/>
    <lineage>
        <taxon>Eukaryota</taxon>
        <taxon>Metazoa</taxon>
        <taxon>Ecdysozoa</taxon>
        <taxon>Arthropoda</taxon>
        <taxon>Hexapoda</taxon>
        <taxon>Insecta</taxon>
        <taxon>Pterygota</taxon>
        <taxon>Neoptera</taxon>
        <taxon>Endopterygota</taxon>
        <taxon>Diptera</taxon>
        <taxon>Nematocera</taxon>
        <taxon>Culicoidea</taxon>
        <taxon>Culicidae</taxon>
        <taxon>Anophelinae</taxon>
        <taxon>Anopheles</taxon>
    </lineage>
</organism>
<dbReference type="AlphaFoldDB" id="A0A2M4C706"/>
<name>A0A2M4C706_9DIPT</name>
<accession>A0A2M4C706</accession>
<evidence type="ECO:0000313" key="1">
    <source>
        <dbReference type="EMBL" id="MBW61090.1"/>
    </source>
</evidence>
<protein>
    <submittedName>
        <fullName evidence="1">Putative secreted protein</fullName>
    </submittedName>
</protein>
<proteinExistence type="predicted"/>
<sequence>MRCVCVFFLCVVNNEPLVDCSHRQVTITSITHSFDCFPSPCTPLLRKQTKKPELTRILRFYLFLSNPQAGASASFLGAASLLHRKPSHTHTHLVRRIRSLLRSVVVHKNARAFSVSVFQLGCGSSSS</sequence>
<dbReference type="EMBL" id="GGFJ01011949">
    <property type="protein sequence ID" value="MBW61090.1"/>
    <property type="molecule type" value="Transcribed_RNA"/>
</dbReference>